<feature type="signal peptide" evidence="1">
    <location>
        <begin position="1"/>
        <end position="21"/>
    </location>
</feature>
<sequence length="115" mass="13394">MVAKIVLILTILLSLVVTVDSEKQFHLFSYKDRLGHLISYGRPDNDRNCYNIEDRFAKKARSIRNEGFCVTLYSLGDCKGEQVRFQPYCSGPDCCYERDFDHCKFRNKASSFKFC</sequence>
<accession>A0A7E4URX4</accession>
<name>A0A7E4URX4_PANRE</name>
<evidence type="ECO:0000313" key="2">
    <source>
        <dbReference type="Proteomes" id="UP000492821"/>
    </source>
</evidence>
<proteinExistence type="predicted"/>
<reference evidence="3" key="2">
    <citation type="submission" date="2020-10" db="UniProtKB">
        <authorList>
            <consortium name="WormBaseParasite"/>
        </authorList>
    </citation>
    <scope>IDENTIFICATION</scope>
</reference>
<keyword evidence="2" id="KW-1185">Reference proteome</keyword>
<dbReference type="AlphaFoldDB" id="A0A7E4URX4"/>
<dbReference type="Proteomes" id="UP000492821">
    <property type="component" value="Unassembled WGS sequence"/>
</dbReference>
<keyword evidence="1" id="KW-0732">Signal</keyword>
<evidence type="ECO:0000256" key="1">
    <source>
        <dbReference type="SAM" id="SignalP"/>
    </source>
</evidence>
<reference evidence="2" key="1">
    <citation type="journal article" date="2013" name="Genetics">
        <title>The draft genome and transcriptome of Panagrellus redivivus are shaped by the harsh demands of a free-living lifestyle.</title>
        <authorList>
            <person name="Srinivasan J."/>
            <person name="Dillman A.R."/>
            <person name="Macchietto M.G."/>
            <person name="Heikkinen L."/>
            <person name="Lakso M."/>
            <person name="Fracchia K.M."/>
            <person name="Antoshechkin I."/>
            <person name="Mortazavi A."/>
            <person name="Wong G."/>
            <person name="Sternberg P.W."/>
        </authorList>
    </citation>
    <scope>NUCLEOTIDE SEQUENCE [LARGE SCALE GENOMIC DNA]</scope>
    <source>
        <strain evidence="2">MT8872</strain>
    </source>
</reference>
<dbReference type="Gene3D" id="2.60.20.10">
    <property type="entry name" value="Crystallins"/>
    <property type="match status" value="1"/>
</dbReference>
<protein>
    <submittedName>
        <fullName evidence="3">SVWC domain-containing protein</fullName>
    </submittedName>
</protein>
<evidence type="ECO:0000313" key="3">
    <source>
        <dbReference type="WBParaSite" id="Pan_g11969.t1"/>
    </source>
</evidence>
<feature type="chain" id="PRO_5028922905" evidence="1">
    <location>
        <begin position="22"/>
        <end position="115"/>
    </location>
</feature>
<organism evidence="2 3">
    <name type="scientific">Panagrellus redivivus</name>
    <name type="common">Microworm</name>
    <dbReference type="NCBI Taxonomy" id="6233"/>
    <lineage>
        <taxon>Eukaryota</taxon>
        <taxon>Metazoa</taxon>
        <taxon>Ecdysozoa</taxon>
        <taxon>Nematoda</taxon>
        <taxon>Chromadorea</taxon>
        <taxon>Rhabditida</taxon>
        <taxon>Tylenchina</taxon>
        <taxon>Panagrolaimomorpha</taxon>
        <taxon>Panagrolaimoidea</taxon>
        <taxon>Panagrolaimidae</taxon>
        <taxon>Panagrellus</taxon>
    </lineage>
</organism>
<dbReference type="WBParaSite" id="Pan_g11969.t1">
    <property type="protein sequence ID" value="Pan_g11969.t1"/>
    <property type="gene ID" value="Pan_g11969"/>
</dbReference>